<dbReference type="Proteomes" id="UP000036045">
    <property type="component" value="Unassembled WGS sequence"/>
</dbReference>
<gene>
    <name evidence="10" type="ORF">ABW02_17275</name>
</gene>
<evidence type="ECO:0000256" key="4">
    <source>
        <dbReference type="ARBA" id="ARBA00022679"/>
    </source>
</evidence>
<name>A0A0J1IFQ1_NIACI</name>
<dbReference type="SMART" id="SM00387">
    <property type="entry name" value="HATPase_c"/>
    <property type="match status" value="1"/>
</dbReference>
<dbReference type="AlphaFoldDB" id="A0A0J1IFQ1"/>
<dbReference type="SUPFAM" id="SSF55874">
    <property type="entry name" value="ATPase domain of HSP90 chaperone/DNA topoisomerase II/histidine kinase"/>
    <property type="match status" value="1"/>
</dbReference>
<dbReference type="PANTHER" id="PTHR43065">
    <property type="entry name" value="SENSOR HISTIDINE KINASE"/>
    <property type="match status" value="1"/>
</dbReference>
<reference evidence="10 11" key="1">
    <citation type="submission" date="2015-05" db="EMBL/GenBank/DDBJ databases">
        <title>Whole genome sequence and identification of bacterial endophytes from Costus igneus.</title>
        <authorList>
            <person name="Lee Y.P."/>
            <person name="Gan H.M."/>
            <person name="Eng W."/>
            <person name="Wheatley M.S."/>
            <person name="Caraballo A."/>
            <person name="Polter S."/>
            <person name="Savka M.A."/>
            <person name="Hudson A.O."/>
        </authorList>
    </citation>
    <scope>NUCLEOTIDE SEQUENCE [LARGE SCALE GENOMIC DNA]</scope>
    <source>
        <strain evidence="10 11">RIT379</strain>
    </source>
</reference>
<feature type="domain" description="Histidine kinase" evidence="9">
    <location>
        <begin position="62"/>
        <end position="273"/>
    </location>
</feature>
<keyword evidence="8" id="KW-0902">Two-component regulatory system</keyword>
<accession>A0A0J1IFQ1</accession>
<proteinExistence type="predicted"/>
<dbReference type="InterPro" id="IPR004358">
    <property type="entry name" value="Sig_transdc_His_kin-like_C"/>
</dbReference>
<keyword evidence="5" id="KW-0547">Nucleotide-binding</keyword>
<dbReference type="InterPro" id="IPR036890">
    <property type="entry name" value="HATPase_C_sf"/>
</dbReference>
<dbReference type="SUPFAM" id="SSF47384">
    <property type="entry name" value="Homodimeric domain of signal transducing histidine kinase"/>
    <property type="match status" value="1"/>
</dbReference>
<dbReference type="InterPro" id="IPR003594">
    <property type="entry name" value="HATPase_dom"/>
</dbReference>
<dbReference type="GO" id="GO:0000155">
    <property type="term" value="F:phosphorelay sensor kinase activity"/>
    <property type="evidence" value="ECO:0007669"/>
    <property type="project" value="InterPro"/>
</dbReference>
<dbReference type="InterPro" id="IPR003661">
    <property type="entry name" value="HisK_dim/P_dom"/>
</dbReference>
<evidence type="ECO:0000259" key="9">
    <source>
        <dbReference type="PROSITE" id="PS50109"/>
    </source>
</evidence>
<dbReference type="RefSeq" id="WP_047943519.1">
    <property type="nucleotide sequence ID" value="NZ_LDPH01000019.1"/>
</dbReference>
<organism evidence="10 11">
    <name type="scientific">Niallia circulans</name>
    <name type="common">Bacillus circulans</name>
    <dbReference type="NCBI Taxonomy" id="1397"/>
    <lineage>
        <taxon>Bacteria</taxon>
        <taxon>Bacillati</taxon>
        <taxon>Bacillota</taxon>
        <taxon>Bacilli</taxon>
        <taxon>Bacillales</taxon>
        <taxon>Bacillaceae</taxon>
        <taxon>Niallia</taxon>
    </lineage>
</organism>
<keyword evidence="7" id="KW-0067">ATP-binding</keyword>
<evidence type="ECO:0000256" key="7">
    <source>
        <dbReference type="ARBA" id="ARBA00022840"/>
    </source>
</evidence>
<dbReference type="InterPro" id="IPR005467">
    <property type="entry name" value="His_kinase_dom"/>
</dbReference>
<dbReference type="EC" id="2.7.13.3" evidence="2"/>
<sequence length="274" mass="30731">MTLPATSFHVSDATFKCFINKWKHVEEKLQEQSATMEALTDSLQSLSLSTTYSENIAKMVTSITHEVRNPLTSVSGFLQLIKQTNNVELIHQYTDIALGELTRANELITDFLTLSKQQADDITPLSINELLLNLIPIFKSEAHLKDINLITKFSTDVLLCKGHKQHLTQVLVNIVKNAFEATEANLTSIPKEVTIATRKQRNQLVIEIKDNGCGIPEAQLKNLFIPLQTTKKNGTGMGLYVCKQLVEKYDGKMNIISSREKGTTMSIFFPLYNS</sequence>
<dbReference type="SMART" id="SM00388">
    <property type="entry name" value="HisKA"/>
    <property type="match status" value="1"/>
</dbReference>
<dbReference type="CDD" id="cd00075">
    <property type="entry name" value="HATPase"/>
    <property type="match status" value="1"/>
</dbReference>
<dbReference type="PANTHER" id="PTHR43065:SF10">
    <property type="entry name" value="PEROXIDE STRESS-ACTIVATED HISTIDINE KINASE MAK3"/>
    <property type="match status" value="1"/>
</dbReference>
<comment type="caution">
    <text evidence="10">The sequence shown here is derived from an EMBL/GenBank/DDBJ whole genome shotgun (WGS) entry which is preliminary data.</text>
</comment>
<evidence type="ECO:0000256" key="1">
    <source>
        <dbReference type="ARBA" id="ARBA00000085"/>
    </source>
</evidence>
<keyword evidence="4" id="KW-0808">Transferase</keyword>
<evidence type="ECO:0000313" key="11">
    <source>
        <dbReference type="Proteomes" id="UP000036045"/>
    </source>
</evidence>
<dbReference type="GO" id="GO:0005524">
    <property type="term" value="F:ATP binding"/>
    <property type="evidence" value="ECO:0007669"/>
    <property type="project" value="UniProtKB-KW"/>
</dbReference>
<evidence type="ECO:0000256" key="3">
    <source>
        <dbReference type="ARBA" id="ARBA00022553"/>
    </source>
</evidence>
<comment type="catalytic activity">
    <reaction evidence="1">
        <text>ATP + protein L-histidine = ADP + protein N-phospho-L-histidine.</text>
        <dbReference type="EC" id="2.7.13.3"/>
    </reaction>
</comment>
<dbReference type="OrthoDB" id="9815750at2"/>
<dbReference type="PRINTS" id="PR00344">
    <property type="entry name" value="BCTRLSENSOR"/>
</dbReference>
<keyword evidence="11" id="KW-1185">Reference proteome</keyword>
<protein>
    <recommendedName>
        <fullName evidence="2">histidine kinase</fullName>
        <ecNumber evidence="2">2.7.13.3</ecNumber>
    </recommendedName>
</protein>
<keyword evidence="3" id="KW-0597">Phosphoprotein</keyword>
<evidence type="ECO:0000256" key="8">
    <source>
        <dbReference type="ARBA" id="ARBA00023012"/>
    </source>
</evidence>
<dbReference type="InterPro" id="IPR036097">
    <property type="entry name" value="HisK_dim/P_sf"/>
</dbReference>
<dbReference type="Gene3D" id="1.10.287.130">
    <property type="match status" value="1"/>
</dbReference>
<dbReference type="Gene3D" id="3.30.565.10">
    <property type="entry name" value="Histidine kinase-like ATPase, C-terminal domain"/>
    <property type="match status" value="1"/>
</dbReference>
<evidence type="ECO:0000313" key="10">
    <source>
        <dbReference type="EMBL" id="KLV24802.1"/>
    </source>
</evidence>
<dbReference type="EMBL" id="LDPH01000019">
    <property type="protein sequence ID" value="KLV24802.1"/>
    <property type="molecule type" value="Genomic_DNA"/>
</dbReference>
<dbReference type="Pfam" id="PF00512">
    <property type="entry name" value="HisKA"/>
    <property type="match status" value="1"/>
</dbReference>
<evidence type="ECO:0000256" key="5">
    <source>
        <dbReference type="ARBA" id="ARBA00022741"/>
    </source>
</evidence>
<dbReference type="Pfam" id="PF02518">
    <property type="entry name" value="HATPase_c"/>
    <property type="match status" value="1"/>
</dbReference>
<dbReference type="CDD" id="cd00082">
    <property type="entry name" value="HisKA"/>
    <property type="match status" value="1"/>
</dbReference>
<evidence type="ECO:0000256" key="6">
    <source>
        <dbReference type="ARBA" id="ARBA00022777"/>
    </source>
</evidence>
<keyword evidence="6" id="KW-0418">Kinase</keyword>
<dbReference type="PROSITE" id="PS50109">
    <property type="entry name" value="HIS_KIN"/>
    <property type="match status" value="1"/>
</dbReference>
<dbReference type="PATRIC" id="fig|1397.4.peg.1667"/>
<evidence type="ECO:0000256" key="2">
    <source>
        <dbReference type="ARBA" id="ARBA00012438"/>
    </source>
</evidence>